<keyword evidence="10" id="KW-0997">Cell inner membrane</keyword>
<evidence type="ECO:0000256" key="6">
    <source>
        <dbReference type="ARBA" id="ARBA00022692"/>
    </source>
</evidence>
<dbReference type="OrthoDB" id="7908910at2"/>
<protein>
    <recommendedName>
        <fullName evidence="10">Flagellar protein FliL</fullName>
    </recommendedName>
</protein>
<dbReference type="PANTHER" id="PTHR35091">
    <property type="entry name" value="FLAGELLAR PROTEIN FLIL"/>
    <property type="match status" value="1"/>
</dbReference>
<proteinExistence type="inferred from homology"/>
<evidence type="ECO:0000256" key="2">
    <source>
        <dbReference type="ARBA" id="ARBA00004162"/>
    </source>
</evidence>
<sequence length="177" mass="18747">MEDAEGADAPKKKNPLIATIIAAVVVTIVGGGGGWFVGGLLAPAAQTAPAAKPAPAPAHGAEAKDSGHGGGKKEEGLPHAFTEAGGVLQLDPMTVNLAYPTENWIRLELALVFKEHPDLALAKSIQDDVTAYLRTVSLQQIQGPRGFQYLKDDIQERVDLRSEGRVSDVIFRTFVVQ</sequence>
<dbReference type="InterPro" id="IPR005503">
    <property type="entry name" value="FliL"/>
</dbReference>
<name>A0A1Q9AIR0_9HYPH</name>
<keyword evidence="8 10" id="KW-1133">Transmembrane helix</keyword>
<evidence type="ECO:0000256" key="10">
    <source>
        <dbReference type="RuleBase" id="RU364125"/>
    </source>
</evidence>
<feature type="compositionally biased region" description="Low complexity" evidence="11">
    <location>
        <begin position="50"/>
        <end position="60"/>
    </location>
</feature>
<keyword evidence="7 10" id="KW-0283">Flagellar rotation</keyword>
<keyword evidence="12" id="KW-0966">Cell projection</keyword>
<reference evidence="12 14" key="1">
    <citation type="submission" date="2016-09" db="EMBL/GenBank/DDBJ databases">
        <title>Rhizobium sp. nov., a novel species isolated from the rice rhizosphere.</title>
        <authorList>
            <person name="Zhao J."/>
            <person name="Zhang X."/>
        </authorList>
    </citation>
    <scope>NUCLEOTIDE SEQUENCE [LARGE SCALE GENOMIC DNA]</scope>
    <source>
        <strain evidence="12 14">MH17</strain>
    </source>
</reference>
<keyword evidence="5 10" id="KW-0145">Chemotaxis</keyword>
<evidence type="ECO:0000313" key="12">
    <source>
        <dbReference type="EMBL" id="OLP55080.1"/>
    </source>
</evidence>
<comment type="similarity">
    <text evidence="3 10">Belongs to the FliL family.</text>
</comment>
<dbReference type="GO" id="GO:0009425">
    <property type="term" value="C:bacterial-type flagellum basal body"/>
    <property type="evidence" value="ECO:0007669"/>
    <property type="project" value="InterPro"/>
</dbReference>
<keyword evidence="15" id="KW-1185">Reference proteome</keyword>
<dbReference type="AlphaFoldDB" id="A0A1Q9AIR0"/>
<organism evidence="12 14">
    <name type="scientific">Xaviernesmea rhizosphaerae</name>
    <dbReference type="NCBI Taxonomy" id="1672749"/>
    <lineage>
        <taxon>Bacteria</taxon>
        <taxon>Pseudomonadati</taxon>
        <taxon>Pseudomonadota</taxon>
        <taxon>Alphaproteobacteria</taxon>
        <taxon>Hyphomicrobiales</taxon>
        <taxon>Rhizobiaceae</taxon>
        <taxon>Rhizobium/Agrobacterium group</taxon>
        <taxon>Xaviernesmea</taxon>
    </lineage>
</organism>
<feature type="region of interest" description="Disordered" evidence="11">
    <location>
        <begin position="50"/>
        <end position="78"/>
    </location>
</feature>
<evidence type="ECO:0000256" key="9">
    <source>
        <dbReference type="ARBA" id="ARBA00023136"/>
    </source>
</evidence>
<evidence type="ECO:0000256" key="11">
    <source>
        <dbReference type="SAM" id="MobiDB-lite"/>
    </source>
</evidence>
<evidence type="ECO:0000313" key="15">
    <source>
        <dbReference type="Proteomes" id="UP000192652"/>
    </source>
</evidence>
<evidence type="ECO:0000313" key="13">
    <source>
        <dbReference type="EMBL" id="OQP83541.1"/>
    </source>
</evidence>
<evidence type="ECO:0000256" key="3">
    <source>
        <dbReference type="ARBA" id="ARBA00008281"/>
    </source>
</evidence>
<keyword evidence="12" id="KW-0969">Cilium</keyword>
<comment type="caution">
    <text evidence="12">The sequence shown here is derived from an EMBL/GenBank/DDBJ whole genome shotgun (WGS) entry which is preliminary data.</text>
</comment>
<comment type="subcellular location">
    <subcellularLocation>
        <location evidence="10">Cell inner membrane</location>
    </subcellularLocation>
    <subcellularLocation>
        <location evidence="2">Cell membrane</location>
        <topology evidence="2">Single-pass membrane protein</topology>
    </subcellularLocation>
</comment>
<evidence type="ECO:0000256" key="7">
    <source>
        <dbReference type="ARBA" id="ARBA00022779"/>
    </source>
</evidence>
<dbReference type="PANTHER" id="PTHR35091:SF2">
    <property type="entry name" value="FLAGELLAR PROTEIN FLIL"/>
    <property type="match status" value="1"/>
</dbReference>
<dbReference type="EMBL" id="MSPX01000032">
    <property type="protein sequence ID" value="OQP83541.1"/>
    <property type="molecule type" value="Genomic_DNA"/>
</dbReference>
<dbReference type="GO" id="GO:0005886">
    <property type="term" value="C:plasma membrane"/>
    <property type="evidence" value="ECO:0007669"/>
    <property type="project" value="UniProtKB-SubCell"/>
</dbReference>
<keyword evidence="12" id="KW-0282">Flagellum</keyword>
<feature type="compositionally biased region" description="Basic and acidic residues" evidence="11">
    <location>
        <begin position="61"/>
        <end position="77"/>
    </location>
</feature>
<dbReference type="EMBL" id="MKIO01000030">
    <property type="protein sequence ID" value="OLP55080.1"/>
    <property type="molecule type" value="Genomic_DNA"/>
</dbReference>
<evidence type="ECO:0000313" key="14">
    <source>
        <dbReference type="Proteomes" id="UP000186143"/>
    </source>
</evidence>
<evidence type="ECO:0000256" key="5">
    <source>
        <dbReference type="ARBA" id="ARBA00022500"/>
    </source>
</evidence>
<dbReference type="Proteomes" id="UP000186143">
    <property type="component" value="Unassembled WGS sequence"/>
</dbReference>
<dbReference type="GO" id="GO:0006935">
    <property type="term" value="P:chemotaxis"/>
    <property type="evidence" value="ECO:0007669"/>
    <property type="project" value="UniProtKB-KW"/>
</dbReference>
<reference evidence="13" key="2">
    <citation type="submission" date="2016-12" db="EMBL/GenBank/DDBJ databases">
        <authorList>
            <person name="Zhang X."/>
            <person name="Zhao J."/>
        </authorList>
    </citation>
    <scope>NUCLEOTIDE SEQUENCE</scope>
    <source>
        <strain evidence="13">RD15</strain>
    </source>
</reference>
<evidence type="ECO:0000256" key="1">
    <source>
        <dbReference type="ARBA" id="ARBA00002254"/>
    </source>
</evidence>
<dbReference type="Proteomes" id="UP000192652">
    <property type="component" value="Unassembled WGS sequence"/>
</dbReference>
<reference evidence="13 15" key="3">
    <citation type="journal article" date="2017" name="Antonie Van Leeuwenhoek">
        <title>Rhizobium rhizosphaerae sp. nov., a novel species isolated from rice rhizosphere.</title>
        <authorList>
            <person name="Zhao J.J."/>
            <person name="Zhang J."/>
            <person name="Zhang R.J."/>
            <person name="Zhang C.W."/>
            <person name="Yin H.Q."/>
            <person name="Zhang X.X."/>
        </authorList>
    </citation>
    <scope>NUCLEOTIDE SEQUENCE [LARGE SCALE GENOMIC DNA]</scope>
    <source>
        <strain evidence="13 15">RD15</strain>
    </source>
</reference>
<keyword evidence="9 10" id="KW-0472">Membrane</keyword>
<dbReference type="STRING" id="1672749.BJF92_16935"/>
<accession>A0A1Q9AIR0</accession>
<keyword evidence="6 10" id="KW-0812">Transmembrane</keyword>
<dbReference type="GO" id="GO:0071978">
    <property type="term" value="P:bacterial-type flagellum-dependent swarming motility"/>
    <property type="evidence" value="ECO:0007669"/>
    <property type="project" value="TreeGrafter"/>
</dbReference>
<dbReference type="Pfam" id="PF03748">
    <property type="entry name" value="FliL"/>
    <property type="match status" value="1"/>
</dbReference>
<gene>
    <name evidence="12" type="ORF">BJF92_16935</name>
    <name evidence="13" type="ORF">BTR14_22305</name>
</gene>
<dbReference type="RefSeq" id="WP_075635118.1">
    <property type="nucleotide sequence ID" value="NZ_MKIO01000030.1"/>
</dbReference>
<evidence type="ECO:0000256" key="8">
    <source>
        <dbReference type="ARBA" id="ARBA00022989"/>
    </source>
</evidence>
<evidence type="ECO:0000256" key="4">
    <source>
        <dbReference type="ARBA" id="ARBA00022475"/>
    </source>
</evidence>
<keyword evidence="4" id="KW-1003">Cell membrane</keyword>
<comment type="function">
    <text evidence="1 10">Controls the rotational direction of flagella during chemotaxis.</text>
</comment>
<feature type="transmembrane region" description="Helical" evidence="10">
    <location>
        <begin position="16"/>
        <end position="42"/>
    </location>
</feature>